<dbReference type="InterPro" id="IPR003439">
    <property type="entry name" value="ABC_transporter-like_ATP-bd"/>
</dbReference>
<dbReference type="InterPro" id="IPR013611">
    <property type="entry name" value="Transp-assoc_OB_typ2"/>
</dbReference>
<keyword evidence="4 7" id="KW-0067">ATP-binding</keyword>
<keyword evidence="2 7" id="KW-1003">Cell membrane</keyword>
<dbReference type="SUPFAM" id="SSF50331">
    <property type="entry name" value="MOP-like"/>
    <property type="match status" value="1"/>
</dbReference>
<dbReference type="EC" id="7.6.2.11" evidence="7"/>
<evidence type="ECO:0000256" key="7">
    <source>
        <dbReference type="RuleBase" id="RU364083"/>
    </source>
</evidence>
<dbReference type="SUPFAM" id="SSF52540">
    <property type="entry name" value="P-loop containing nucleoside triphosphate hydrolases"/>
    <property type="match status" value="1"/>
</dbReference>
<dbReference type="EMBL" id="FKBS01000014">
    <property type="protein sequence ID" value="SAI26629.1"/>
    <property type="molecule type" value="Genomic_DNA"/>
</dbReference>
<organism evidence="9 10">
    <name type="scientific">Bordetella ansorpii</name>
    <dbReference type="NCBI Taxonomy" id="288768"/>
    <lineage>
        <taxon>Bacteria</taxon>
        <taxon>Pseudomonadati</taxon>
        <taxon>Pseudomonadota</taxon>
        <taxon>Betaproteobacteria</taxon>
        <taxon>Burkholderiales</taxon>
        <taxon>Alcaligenaceae</taxon>
        <taxon>Bordetella</taxon>
    </lineage>
</organism>
<dbReference type="InterPro" id="IPR008995">
    <property type="entry name" value="Mo/tungstate-bd_C_term_dom"/>
</dbReference>
<dbReference type="NCBIfam" id="TIGR01187">
    <property type="entry name" value="potA"/>
    <property type="match status" value="1"/>
</dbReference>
<evidence type="ECO:0000313" key="10">
    <source>
        <dbReference type="Proteomes" id="UP000077037"/>
    </source>
</evidence>
<evidence type="ECO:0000256" key="6">
    <source>
        <dbReference type="ARBA" id="ARBA00023136"/>
    </source>
</evidence>
<evidence type="ECO:0000256" key="4">
    <source>
        <dbReference type="ARBA" id="ARBA00022840"/>
    </source>
</evidence>
<dbReference type="AlphaFoldDB" id="A0A157P0W4"/>
<keyword evidence="5 7" id="KW-1278">Translocase</keyword>
<protein>
    <recommendedName>
        <fullName evidence="7">Spermidine/putrescine import ATP-binding protein PotA</fullName>
        <ecNumber evidence="7">7.6.2.11</ecNumber>
    </recommendedName>
</protein>
<dbReference type="GO" id="GO:0015697">
    <property type="term" value="P:quaternary ammonium group transport"/>
    <property type="evidence" value="ECO:0007669"/>
    <property type="project" value="UniProtKB-ARBA"/>
</dbReference>
<dbReference type="PROSITE" id="PS50893">
    <property type="entry name" value="ABC_TRANSPORTER_2"/>
    <property type="match status" value="1"/>
</dbReference>
<dbReference type="InterPro" id="IPR027417">
    <property type="entry name" value="P-loop_NTPase"/>
</dbReference>
<evidence type="ECO:0000256" key="3">
    <source>
        <dbReference type="ARBA" id="ARBA00022741"/>
    </source>
</evidence>
<dbReference type="PROSITE" id="PS00211">
    <property type="entry name" value="ABC_TRANSPORTER_1"/>
    <property type="match status" value="1"/>
</dbReference>
<dbReference type="OrthoDB" id="5298774at2"/>
<dbReference type="GO" id="GO:0005524">
    <property type="term" value="F:ATP binding"/>
    <property type="evidence" value="ECO:0007669"/>
    <property type="project" value="UniProtKB-KW"/>
</dbReference>
<name>A0A157P0W4_9BORD</name>
<accession>A0A157P0W4</accession>
<evidence type="ECO:0000313" key="9">
    <source>
        <dbReference type="EMBL" id="SAI26629.1"/>
    </source>
</evidence>
<dbReference type="FunFam" id="3.40.50.300:FF:000425">
    <property type="entry name" value="Probable ABC transporter, ATP-binding subunit"/>
    <property type="match status" value="1"/>
</dbReference>
<reference evidence="9 10" key="1">
    <citation type="submission" date="2016-03" db="EMBL/GenBank/DDBJ databases">
        <authorList>
            <consortium name="Pathogen Informatics"/>
        </authorList>
    </citation>
    <scope>NUCLEOTIDE SEQUENCE [LARGE SCALE GENOMIC DNA]</scope>
    <source>
        <strain evidence="9 10">NCTC13364</strain>
    </source>
</reference>
<dbReference type="Proteomes" id="UP000077037">
    <property type="component" value="Unassembled WGS sequence"/>
</dbReference>
<dbReference type="Pfam" id="PF08402">
    <property type="entry name" value="TOBE_2"/>
    <property type="match status" value="1"/>
</dbReference>
<dbReference type="PANTHER" id="PTHR42781:SF4">
    <property type="entry name" value="SPERMIDINE_PUTRESCINE IMPORT ATP-BINDING PROTEIN POTA"/>
    <property type="match status" value="1"/>
</dbReference>
<evidence type="ECO:0000256" key="1">
    <source>
        <dbReference type="ARBA" id="ARBA00022448"/>
    </source>
</evidence>
<dbReference type="InterPro" id="IPR003593">
    <property type="entry name" value="AAA+_ATPase"/>
</dbReference>
<dbReference type="InterPro" id="IPR005893">
    <property type="entry name" value="PotA-like"/>
</dbReference>
<gene>
    <name evidence="9" type="primary">potG_2</name>
    <name evidence="7" type="synonym">potA</name>
    <name evidence="9" type="ORF">SAMEA1982600_02101</name>
</gene>
<feature type="domain" description="ABC transporter" evidence="8">
    <location>
        <begin position="9"/>
        <end position="239"/>
    </location>
</feature>
<dbReference type="InterPro" id="IPR050093">
    <property type="entry name" value="ABC_SmlMolc_Importer"/>
</dbReference>
<dbReference type="GO" id="GO:0043190">
    <property type="term" value="C:ATP-binding cassette (ABC) transporter complex"/>
    <property type="evidence" value="ECO:0007669"/>
    <property type="project" value="InterPro"/>
</dbReference>
<evidence type="ECO:0000256" key="2">
    <source>
        <dbReference type="ARBA" id="ARBA00022475"/>
    </source>
</evidence>
<proteinExistence type="inferred from homology"/>
<dbReference type="GO" id="GO:0015417">
    <property type="term" value="F:ABC-type polyamine transporter activity"/>
    <property type="evidence" value="ECO:0007669"/>
    <property type="project" value="UniProtKB-EC"/>
</dbReference>
<comment type="similarity">
    <text evidence="7">Belongs to the ABC transporter superfamily. Spermidine/putrescine importer (TC 3.A.1.11.1) family.</text>
</comment>
<dbReference type="Gene3D" id="2.40.50.100">
    <property type="match status" value="1"/>
</dbReference>
<keyword evidence="3 7" id="KW-0547">Nucleotide-binding</keyword>
<dbReference type="RefSeq" id="WP_066411351.1">
    <property type="nucleotide sequence ID" value="NZ_FKBS01000014.1"/>
</dbReference>
<evidence type="ECO:0000256" key="5">
    <source>
        <dbReference type="ARBA" id="ARBA00022967"/>
    </source>
</evidence>
<sequence length="368" mass="39737">MQKAVPQDLALNGLTKHYGKSVAVDEVTLRIGAGEMIAFLGPSGCGKTTTLRMIAGLIEPTNGEVLIGGSRLTHVPVHKRNIGMLFQNYALFPHMTIAQNVGFGLRMRGLKQADLQSRVRQALALVQLEGYAERYPSALSGGQQQRVALARAFVIEPSLLLLDEPLGALDKNLREDMQVEIRQLQKRLGTTAVLVTHDQEEAMTMADRIVIMRGGKLEQVGTPSEVYSKPVSRFVAGFVGASNLLDGKLVGQEGDAAVLELDGGVRIRVDHTPAVNRQCVVSIRPEMVDLDASAAATPPNGLRAKVEQVVYRGQTTHFHLRLPSGKPFLASRPNRAHDGTQTAIVVGAEVVATWDPGCAHVIDERQAA</sequence>
<dbReference type="GO" id="GO:0016887">
    <property type="term" value="F:ATP hydrolysis activity"/>
    <property type="evidence" value="ECO:0007669"/>
    <property type="project" value="InterPro"/>
</dbReference>
<comment type="catalytic activity">
    <reaction evidence="7">
        <text>ATP + H2O + polyamine-[polyamine-binding protein]Side 1 = ADP + phosphate + polyamineSide 2 + [polyamine-binding protein]Side 1.</text>
        <dbReference type="EC" id="7.6.2.11"/>
    </reaction>
</comment>
<dbReference type="InterPro" id="IPR017871">
    <property type="entry name" value="ABC_transporter-like_CS"/>
</dbReference>
<evidence type="ECO:0000259" key="8">
    <source>
        <dbReference type="PROSITE" id="PS50893"/>
    </source>
</evidence>
<keyword evidence="9" id="KW-0378">Hydrolase</keyword>
<dbReference type="Pfam" id="PF00005">
    <property type="entry name" value="ABC_tran"/>
    <property type="match status" value="1"/>
</dbReference>
<keyword evidence="1 7" id="KW-0813">Transport</keyword>
<keyword evidence="6 7" id="KW-0472">Membrane</keyword>
<comment type="function">
    <text evidence="7">Part of the ABC transporter complex PotABCD involved in spermidine/putrescine import. Responsible for energy coupling to the transport system.</text>
</comment>
<dbReference type="PANTHER" id="PTHR42781">
    <property type="entry name" value="SPERMIDINE/PUTRESCINE IMPORT ATP-BINDING PROTEIN POTA"/>
    <property type="match status" value="1"/>
</dbReference>
<comment type="subunit">
    <text evidence="7">The complex is composed of two ATP-binding proteins (PotA), two transmembrane proteins (PotB and PotC) and a solute-binding protein (PotD).</text>
</comment>
<dbReference type="SMART" id="SM00382">
    <property type="entry name" value="AAA"/>
    <property type="match status" value="1"/>
</dbReference>
<dbReference type="Gene3D" id="3.40.50.300">
    <property type="entry name" value="P-loop containing nucleotide triphosphate hydrolases"/>
    <property type="match status" value="1"/>
</dbReference>